<dbReference type="InterPro" id="IPR004697">
    <property type="entry name" value="AbgT"/>
</dbReference>
<feature type="transmembrane region" description="Helical" evidence="1">
    <location>
        <begin position="303"/>
        <end position="325"/>
    </location>
</feature>
<feature type="transmembrane region" description="Helical" evidence="1">
    <location>
        <begin position="213"/>
        <end position="232"/>
    </location>
</feature>
<evidence type="ECO:0000256" key="1">
    <source>
        <dbReference type="SAM" id="Phobius"/>
    </source>
</evidence>
<keyword evidence="1" id="KW-0472">Membrane</keyword>
<dbReference type="RefSeq" id="WP_349215432.1">
    <property type="nucleotide sequence ID" value="NZ_JBBMFA010000079.1"/>
</dbReference>
<evidence type="ECO:0000313" key="3">
    <source>
        <dbReference type="Proteomes" id="UP001477672"/>
    </source>
</evidence>
<feature type="transmembrane region" description="Helical" evidence="1">
    <location>
        <begin position="473"/>
        <end position="498"/>
    </location>
</feature>
<feature type="transmembrane region" description="Helical" evidence="1">
    <location>
        <begin position="443"/>
        <end position="461"/>
    </location>
</feature>
<feature type="transmembrane region" description="Helical" evidence="1">
    <location>
        <begin position="94"/>
        <end position="113"/>
    </location>
</feature>
<accession>A0ABV1GDT7</accession>
<keyword evidence="1" id="KW-1133">Transmembrane helix</keyword>
<proteinExistence type="predicted"/>
<reference evidence="2 3" key="1">
    <citation type="submission" date="2024-03" db="EMBL/GenBank/DDBJ databases">
        <title>Human intestinal bacterial collection.</title>
        <authorList>
            <person name="Pauvert C."/>
            <person name="Hitch T.C.A."/>
            <person name="Clavel T."/>
        </authorList>
    </citation>
    <scope>NUCLEOTIDE SEQUENCE [LARGE SCALE GENOMIC DNA]</scope>
    <source>
        <strain evidence="2 3">CLA-JM-H11</strain>
    </source>
</reference>
<feature type="transmembrane region" description="Helical" evidence="1">
    <location>
        <begin position="412"/>
        <end position="437"/>
    </location>
</feature>
<dbReference type="EMBL" id="JBBMFA010000079">
    <property type="protein sequence ID" value="MEQ2520002.1"/>
    <property type="molecule type" value="Genomic_DNA"/>
</dbReference>
<protein>
    <submittedName>
        <fullName evidence="2">AbgT family transporter</fullName>
    </submittedName>
</protein>
<name>A0ABV1GDT7_9FIRM</name>
<feature type="transmembrane region" description="Helical" evidence="1">
    <location>
        <begin position="264"/>
        <end position="283"/>
    </location>
</feature>
<feature type="transmembrane region" description="Helical" evidence="1">
    <location>
        <begin position="29"/>
        <end position="46"/>
    </location>
</feature>
<keyword evidence="1" id="KW-0812">Transmembrane</keyword>
<feature type="transmembrane region" description="Helical" evidence="1">
    <location>
        <begin position="346"/>
        <end position="365"/>
    </location>
</feature>
<sequence>MSSKSLVKEKGGGFLGAVERIGNKLPHPVLLFIYFGAIVMVLSFIGSKLGWSAVHPVDGTEYQVFNLISKEGIAKIFTQFSANIKSFSALIDQMVVLLGLSLLEGTGLASAFLRRYFLKMPQKFLTFAIVFISVASSAASDAGFMILPPLAAMLFLSTGRNPIAGLVAAYGSVAAGFCASPLISIVEVVGFGNTQNAAQILDPSIVLPVTGNYYFTLACSILLPITSFFVTLKIVEPRLGKYVPESPLNDVAVNTSVSEQESKGLRAAGIALVIYLIVIALMTLPPNAILRNAETGELLDSPFMSSIILIVSGAFFFPGAAFGYASGVVKNHKDVINIMTNSYASLAGYILVAIFAGQLIQYFAWTNLGVISAINGAEILEKSGIPVFALLVITVLFTCLLNFVMPSHAAKLALIGPILVPLFMMLGVSPEATYLAYRIGDSISNAITPMMAYFVLILAWAQRYKKDVGMGTLMANLLPYSMSYMVVYLILMAVWYFLGLPLGPGASFSYVIG</sequence>
<feature type="transmembrane region" description="Helical" evidence="1">
    <location>
        <begin position="385"/>
        <end position="405"/>
    </location>
</feature>
<dbReference type="Pfam" id="PF03806">
    <property type="entry name" value="ABG_transport"/>
    <property type="match status" value="1"/>
</dbReference>
<keyword evidence="3" id="KW-1185">Reference proteome</keyword>
<evidence type="ECO:0000313" key="2">
    <source>
        <dbReference type="EMBL" id="MEQ2520002.1"/>
    </source>
</evidence>
<organism evidence="2 3">
    <name type="scientific">Ruthenibacterium intestinale</name>
    <dbReference type="NCBI Taxonomy" id="3133163"/>
    <lineage>
        <taxon>Bacteria</taxon>
        <taxon>Bacillati</taxon>
        <taxon>Bacillota</taxon>
        <taxon>Clostridia</taxon>
        <taxon>Eubacteriales</taxon>
        <taxon>Oscillospiraceae</taxon>
        <taxon>Ruthenibacterium</taxon>
    </lineage>
</organism>
<dbReference type="PANTHER" id="PTHR30282">
    <property type="entry name" value="P-AMINOBENZOYL GLUTAMATE TRANSPORTER"/>
    <property type="match status" value="1"/>
</dbReference>
<comment type="caution">
    <text evidence="2">The sequence shown here is derived from an EMBL/GenBank/DDBJ whole genome shotgun (WGS) entry which is preliminary data.</text>
</comment>
<dbReference type="Proteomes" id="UP001477672">
    <property type="component" value="Unassembled WGS sequence"/>
</dbReference>
<gene>
    <name evidence="2" type="ORF">WMO24_06120</name>
</gene>
<feature type="transmembrane region" description="Helical" evidence="1">
    <location>
        <begin position="125"/>
        <end position="147"/>
    </location>
</feature>
<dbReference type="PANTHER" id="PTHR30282:SF0">
    <property type="entry name" value="P-AMINOBENZOYL-GLUTAMATE TRANSPORT PROTEIN"/>
    <property type="match status" value="1"/>
</dbReference>